<comment type="caution">
    <text evidence="1">The sequence shown here is derived from an EMBL/GenBank/DDBJ whole genome shotgun (WGS) entry which is preliminary data.</text>
</comment>
<keyword evidence="2" id="KW-1185">Reference proteome</keyword>
<accession>A0AAE3IJM8</accession>
<dbReference type="RefSeq" id="WP_147338157.1">
    <property type="nucleotide sequence ID" value="NZ_JAOQJZ010000032.1"/>
</dbReference>
<dbReference type="AlphaFoldDB" id="A0AAE3IJM8"/>
<name>A0AAE3IJM8_9FIRM</name>
<gene>
    <name evidence="1" type="ORF">OCV57_14220</name>
</gene>
<dbReference type="EMBL" id="JAOQJZ010000032">
    <property type="protein sequence ID" value="MCU6707065.1"/>
    <property type="molecule type" value="Genomic_DNA"/>
</dbReference>
<organism evidence="1 2">
    <name type="scientific">Hominimerdicola aceti</name>
    <dbReference type="NCBI Taxonomy" id="2981726"/>
    <lineage>
        <taxon>Bacteria</taxon>
        <taxon>Bacillati</taxon>
        <taxon>Bacillota</taxon>
        <taxon>Clostridia</taxon>
        <taxon>Eubacteriales</taxon>
        <taxon>Oscillospiraceae</taxon>
        <taxon>Hominimerdicola</taxon>
    </lineage>
</organism>
<protein>
    <submittedName>
        <fullName evidence="1">Uncharacterized protein</fullName>
    </submittedName>
</protein>
<dbReference type="Proteomes" id="UP001208131">
    <property type="component" value="Unassembled WGS sequence"/>
</dbReference>
<evidence type="ECO:0000313" key="2">
    <source>
        <dbReference type="Proteomes" id="UP001208131"/>
    </source>
</evidence>
<reference evidence="1 2" key="1">
    <citation type="journal article" date="2021" name="ISME Commun">
        <title>Automated analysis of genomic sequences facilitates high-throughput and comprehensive description of bacteria.</title>
        <authorList>
            <person name="Hitch T.C.A."/>
        </authorList>
    </citation>
    <scope>NUCLEOTIDE SEQUENCE [LARGE SCALE GENOMIC DNA]</scope>
    <source>
        <strain evidence="1 2">Sanger_31</strain>
    </source>
</reference>
<sequence>METYRVLKGVKMYKAYIEYCIDGYNDIKKEITDLEQQLNNIKEETKDIFTSPFGVDIVIDSIGRMSIGITQKTIVCYKSDDFEIQLTAIGDENSSGETLFYFGDYSLMSNKYLIPYEIGLKIIHNWIDTGQLLDEVKWTDEIF</sequence>
<evidence type="ECO:0000313" key="1">
    <source>
        <dbReference type="EMBL" id="MCU6707065.1"/>
    </source>
</evidence>
<proteinExistence type="predicted"/>